<evidence type="ECO:0000313" key="3">
    <source>
        <dbReference type="Proteomes" id="UP000239706"/>
    </source>
</evidence>
<feature type="compositionally biased region" description="Basic residues" evidence="1">
    <location>
        <begin position="1"/>
        <end position="11"/>
    </location>
</feature>
<name>A0A2T0B254_9CLOT</name>
<gene>
    <name evidence="2" type="ORF">CLLI_20570</name>
</gene>
<organism evidence="2 3">
    <name type="scientific">Clostridium liquoris</name>
    <dbReference type="NCBI Taxonomy" id="1289519"/>
    <lineage>
        <taxon>Bacteria</taxon>
        <taxon>Bacillati</taxon>
        <taxon>Bacillota</taxon>
        <taxon>Clostridia</taxon>
        <taxon>Eubacteriales</taxon>
        <taxon>Clostridiaceae</taxon>
        <taxon>Clostridium</taxon>
    </lineage>
</organism>
<proteinExistence type="predicted"/>
<evidence type="ECO:0000313" key="2">
    <source>
        <dbReference type="EMBL" id="PRR77962.1"/>
    </source>
</evidence>
<comment type="caution">
    <text evidence="2">The sequence shown here is derived from an EMBL/GenBank/DDBJ whole genome shotgun (WGS) entry which is preliminary data.</text>
</comment>
<dbReference type="EMBL" id="PVXO01000054">
    <property type="protein sequence ID" value="PRR77962.1"/>
    <property type="molecule type" value="Genomic_DNA"/>
</dbReference>
<evidence type="ECO:0000256" key="1">
    <source>
        <dbReference type="SAM" id="MobiDB-lite"/>
    </source>
</evidence>
<feature type="region of interest" description="Disordered" evidence="1">
    <location>
        <begin position="1"/>
        <end position="42"/>
    </location>
</feature>
<protein>
    <submittedName>
        <fullName evidence="2">Uncharacterized protein</fullName>
    </submittedName>
</protein>
<reference evidence="2 3" key="1">
    <citation type="submission" date="2018-03" db="EMBL/GenBank/DDBJ databases">
        <title>Genome sequence of Clostridium liquoris DSM 100320.</title>
        <authorList>
            <person name="Poehlein A."/>
            <person name="Daniel R."/>
        </authorList>
    </citation>
    <scope>NUCLEOTIDE SEQUENCE [LARGE SCALE GENOMIC DNA]</scope>
    <source>
        <strain evidence="2 3">DSM 100320</strain>
    </source>
</reference>
<accession>A0A2T0B254</accession>
<dbReference type="AlphaFoldDB" id="A0A2T0B254"/>
<dbReference type="Proteomes" id="UP000239706">
    <property type="component" value="Unassembled WGS sequence"/>
</dbReference>
<keyword evidence="3" id="KW-1185">Reference proteome</keyword>
<dbReference type="RefSeq" id="WP_278335579.1">
    <property type="nucleotide sequence ID" value="NZ_PVXO01000054.1"/>
</dbReference>
<sequence length="42" mass="4708">MATKGEKKKKNDNKTKNPKSANPITMDVDPNMHKPTKGMPRV</sequence>